<accession>A0A520N4B9</accession>
<comment type="caution">
    <text evidence="2">The sequence shown here is derived from an EMBL/GenBank/DDBJ whole genome shotgun (WGS) entry which is preliminary data.</text>
</comment>
<dbReference type="InterPro" id="IPR018643">
    <property type="entry name" value="DUF2069_membrane"/>
</dbReference>
<feature type="transmembrane region" description="Helical" evidence="1">
    <location>
        <begin position="9"/>
        <end position="27"/>
    </location>
</feature>
<evidence type="ECO:0000313" key="3">
    <source>
        <dbReference type="Proteomes" id="UP000318710"/>
    </source>
</evidence>
<evidence type="ECO:0000256" key="1">
    <source>
        <dbReference type="SAM" id="Phobius"/>
    </source>
</evidence>
<organism evidence="2 3">
    <name type="scientific">SAR86 cluster bacterium</name>
    <dbReference type="NCBI Taxonomy" id="2030880"/>
    <lineage>
        <taxon>Bacteria</taxon>
        <taxon>Pseudomonadati</taxon>
        <taxon>Pseudomonadota</taxon>
        <taxon>Gammaproteobacteria</taxon>
        <taxon>SAR86 cluster</taxon>
    </lineage>
</organism>
<dbReference type="AlphaFoldDB" id="A0A520N4B9"/>
<name>A0A520N4B9_9GAMM</name>
<proteinExistence type="predicted"/>
<feature type="transmembrane region" description="Helical" evidence="1">
    <location>
        <begin position="33"/>
        <end position="50"/>
    </location>
</feature>
<feature type="transmembrane region" description="Helical" evidence="1">
    <location>
        <begin position="82"/>
        <end position="102"/>
    </location>
</feature>
<dbReference type="Pfam" id="PF09842">
    <property type="entry name" value="DUF2069"/>
    <property type="match status" value="1"/>
</dbReference>
<keyword evidence="1" id="KW-1133">Transmembrane helix</keyword>
<gene>
    <name evidence="2" type="ORF">EVA93_00955</name>
</gene>
<reference evidence="2 3" key="1">
    <citation type="submission" date="2019-02" db="EMBL/GenBank/DDBJ databases">
        <title>Prokaryotic population dynamics and viral predation in marine succession experiment using metagenomics: the confinement effect.</title>
        <authorList>
            <person name="Haro-Moreno J.M."/>
            <person name="Rodriguez-Valera F."/>
            <person name="Lopez-Perez M."/>
        </authorList>
    </citation>
    <scope>NUCLEOTIDE SEQUENCE [LARGE SCALE GENOMIC DNA]</scope>
    <source>
        <strain evidence="2">MED-G160</strain>
    </source>
</reference>
<evidence type="ECO:0000313" key="2">
    <source>
        <dbReference type="EMBL" id="RZO28342.1"/>
    </source>
</evidence>
<dbReference type="Proteomes" id="UP000318710">
    <property type="component" value="Unassembled WGS sequence"/>
</dbReference>
<feature type="transmembrane region" description="Helical" evidence="1">
    <location>
        <begin position="57"/>
        <end position="76"/>
    </location>
</feature>
<dbReference type="EMBL" id="SHBF01000003">
    <property type="protein sequence ID" value="RZO28342.1"/>
    <property type="molecule type" value="Genomic_DNA"/>
</dbReference>
<keyword evidence="1" id="KW-0812">Transmembrane</keyword>
<sequence length="110" mass="13307">MISIANYKLLTNLLFMCLFISKFINVIQERIDIFMYIFWALPIFIFYMFINKLVIKAYQWFCFLLIIYFLLSSLRVFGTSAYWLDILELFFISSLFISIMYGPRIINNMN</sequence>
<protein>
    <submittedName>
        <fullName evidence="2">DUF2069 domain-containing protein</fullName>
    </submittedName>
</protein>
<keyword evidence="1" id="KW-0472">Membrane</keyword>